<dbReference type="FunFam" id="1.10.1200.260:FF:000003">
    <property type="entry name" value="Potassium voltage-gated channel subfamily H member 1"/>
    <property type="match status" value="1"/>
</dbReference>
<dbReference type="PANTHER" id="PTHR10217">
    <property type="entry name" value="VOLTAGE AND LIGAND GATED POTASSIUM CHANNEL"/>
    <property type="match status" value="1"/>
</dbReference>
<keyword evidence="2" id="KW-0813">Transport</keyword>
<keyword evidence="5 15" id="KW-0812">Transmembrane</keyword>
<evidence type="ECO:0000256" key="9">
    <source>
        <dbReference type="ARBA" id="ARBA00022989"/>
    </source>
</evidence>
<evidence type="ECO:0000259" key="16">
    <source>
        <dbReference type="PROSITE" id="PS50042"/>
    </source>
</evidence>
<evidence type="ECO:0000256" key="13">
    <source>
        <dbReference type="ARBA" id="ARBA00023303"/>
    </source>
</evidence>
<dbReference type="Pfam" id="PF13426">
    <property type="entry name" value="PAS_9"/>
    <property type="match status" value="1"/>
</dbReference>
<feature type="transmembrane region" description="Helical" evidence="15">
    <location>
        <begin position="312"/>
        <end position="331"/>
    </location>
</feature>
<dbReference type="SUPFAM" id="SSF81324">
    <property type="entry name" value="Voltage-gated potassium channels"/>
    <property type="match status" value="1"/>
</dbReference>
<keyword evidence="8" id="KW-0630">Potassium</keyword>
<feature type="compositionally biased region" description="Polar residues" evidence="14">
    <location>
        <begin position="1077"/>
        <end position="1098"/>
    </location>
</feature>
<dbReference type="FunFam" id="2.60.120.10:FF:000009">
    <property type="entry name" value="Potassium voltage-gated channel subfamily H member 1"/>
    <property type="match status" value="1"/>
</dbReference>
<dbReference type="Pfam" id="PF00520">
    <property type="entry name" value="Ion_trans"/>
    <property type="match status" value="1"/>
</dbReference>
<dbReference type="SUPFAM" id="SSF55785">
    <property type="entry name" value="PYP-like sensor domain (PAS domain)"/>
    <property type="match status" value="1"/>
</dbReference>
<feature type="compositionally biased region" description="Low complexity" evidence="14">
    <location>
        <begin position="1099"/>
        <end position="1110"/>
    </location>
</feature>
<evidence type="ECO:0000256" key="3">
    <source>
        <dbReference type="ARBA" id="ARBA00022538"/>
    </source>
</evidence>
<feature type="compositionally biased region" description="Basic and acidic residues" evidence="14">
    <location>
        <begin position="856"/>
        <end position="867"/>
    </location>
</feature>
<evidence type="ECO:0000256" key="4">
    <source>
        <dbReference type="ARBA" id="ARBA00022553"/>
    </source>
</evidence>
<dbReference type="InterPro" id="IPR014710">
    <property type="entry name" value="RmlC-like_jellyroll"/>
</dbReference>
<keyword evidence="12" id="KW-0325">Glycoprotein</keyword>
<keyword evidence="9 15" id="KW-1133">Transmembrane helix</keyword>
<feature type="domain" description="PAC" evidence="17">
    <location>
        <begin position="92"/>
        <end position="144"/>
    </location>
</feature>
<feature type="transmembrane region" description="Helical" evidence="15">
    <location>
        <begin position="443"/>
        <end position="465"/>
    </location>
</feature>
<protein>
    <submittedName>
        <fullName evidence="18">Putative potassium voltage-gated channel KCNH 2</fullName>
    </submittedName>
</protein>
<evidence type="ECO:0000259" key="17">
    <source>
        <dbReference type="PROSITE" id="PS50113"/>
    </source>
</evidence>
<evidence type="ECO:0000256" key="5">
    <source>
        <dbReference type="ARBA" id="ARBA00022692"/>
    </source>
</evidence>
<evidence type="ECO:0000256" key="8">
    <source>
        <dbReference type="ARBA" id="ARBA00022958"/>
    </source>
</evidence>
<proteinExistence type="evidence at transcript level"/>
<dbReference type="InterPro" id="IPR000595">
    <property type="entry name" value="cNMP-bd_dom"/>
</dbReference>
<organism evidence="18">
    <name type="scientific">Hirudo verbana</name>
    <dbReference type="NCBI Taxonomy" id="311461"/>
    <lineage>
        <taxon>Eukaryota</taxon>
        <taxon>Metazoa</taxon>
        <taxon>Spiralia</taxon>
        <taxon>Lophotrochozoa</taxon>
        <taxon>Annelida</taxon>
        <taxon>Clitellata</taxon>
        <taxon>Hirudinea</taxon>
        <taxon>Hirudinida</taxon>
        <taxon>Hirudiniformes</taxon>
        <taxon>Hirudinidae</taxon>
        <taxon>Hirudo</taxon>
    </lineage>
</organism>
<dbReference type="InterPro" id="IPR050818">
    <property type="entry name" value="KCNH_animal-type"/>
</dbReference>
<dbReference type="InterPro" id="IPR000014">
    <property type="entry name" value="PAS"/>
</dbReference>
<evidence type="ECO:0000256" key="12">
    <source>
        <dbReference type="ARBA" id="ARBA00023180"/>
    </source>
</evidence>
<feature type="compositionally biased region" description="Polar residues" evidence="14">
    <location>
        <begin position="909"/>
        <end position="927"/>
    </location>
</feature>
<dbReference type="Gene3D" id="3.30.450.20">
    <property type="entry name" value="PAS domain"/>
    <property type="match status" value="1"/>
</dbReference>
<feature type="compositionally biased region" description="Low complexity" evidence="14">
    <location>
        <begin position="956"/>
        <end position="966"/>
    </location>
</feature>
<evidence type="ECO:0000313" key="18">
    <source>
        <dbReference type="EMBL" id="AWJ68245.1"/>
    </source>
</evidence>
<dbReference type="NCBIfam" id="TIGR00229">
    <property type="entry name" value="sensory_box"/>
    <property type="match status" value="1"/>
</dbReference>
<keyword evidence="6" id="KW-0631">Potassium channel</keyword>
<dbReference type="GO" id="GO:0042391">
    <property type="term" value="P:regulation of membrane potential"/>
    <property type="evidence" value="ECO:0007669"/>
    <property type="project" value="TreeGrafter"/>
</dbReference>
<dbReference type="PROSITE" id="PS50113">
    <property type="entry name" value="PAC"/>
    <property type="match status" value="1"/>
</dbReference>
<dbReference type="CDD" id="cd00038">
    <property type="entry name" value="CAP_ED"/>
    <property type="match status" value="1"/>
</dbReference>
<feature type="region of interest" description="Disordered" evidence="14">
    <location>
        <begin position="1077"/>
        <end position="1150"/>
    </location>
</feature>
<reference evidence="18" key="1">
    <citation type="submission" date="2018-02" db="EMBL/GenBank/DDBJ databases">
        <title>Hirudo verbana central nervous system transcriptome analysis of ion channel and receptor content.</title>
        <authorList>
            <person name="Northcutt A.J."/>
            <person name="Schulz D.J."/>
            <person name="Mesce K.A."/>
        </authorList>
    </citation>
    <scope>NUCLEOTIDE SEQUENCE</scope>
</reference>
<dbReference type="InterPro" id="IPR035965">
    <property type="entry name" value="PAS-like_dom_sf"/>
</dbReference>
<feature type="compositionally biased region" description="Polar residues" evidence="14">
    <location>
        <begin position="1111"/>
        <end position="1124"/>
    </location>
</feature>
<accession>A0A2S1WMB9</accession>
<feature type="compositionally biased region" description="Polar residues" evidence="14">
    <location>
        <begin position="246"/>
        <end position="257"/>
    </location>
</feature>
<feature type="compositionally biased region" description="Basic and acidic residues" evidence="14">
    <location>
        <begin position="940"/>
        <end position="952"/>
    </location>
</feature>
<dbReference type="InterPro" id="IPR018490">
    <property type="entry name" value="cNMP-bd_dom_sf"/>
</dbReference>
<comment type="subcellular location">
    <subcellularLocation>
        <location evidence="1">Membrane</location>
        <topology evidence="1">Multi-pass membrane protein</topology>
    </subcellularLocation>
</comment>
<dbReference type="InterPro" id="IPR005821">
    <property type="entry name" value="Ion_trans_dom"/>
</dbReference>
<dbReference type="SMART" id="SM00100">
    <property type="entry name" value="cNMP"/>
    <property type="match status" value="1"/>
</dbReference>
<dbReference type="AlphaFoldDB" id="A0A2S1WMB9"/>
<dbReference type="InterPro" id="IPR003949">
    <property type="entry name" value="K_chnl_volt-dep_EAG"/>
</dbReference>
<evidence type="ECO:0000256" key="10">
    <source>
        <dbReference type="ARBA" id="ARBA00023065"/>
    </source>
</evidence>
<evidence type="ECO:0000256" key="2">
    <source>
        <dbReference type="ARBA" id="ARBA00022448"/>
    </source>
</evidence>
<dbReference type="InterPro" id="IPR003938">
    <property type="entry name" value="K_chnl_volt-dep_EAG/ELK/ERG"/>
</dbReference>
<feature type="region of interest" description="Disordered" evidence="14">
    <location>
        <begin position="839"/>
        <end position="989"/>
    </location>
</feature>
<dbReference type="Pfam" id="PF00027">
    <property type="entry name" value="cNMP_binding"/>
    <property type="match status" value="1"/>
</dbReference>
<dbReference type="SUPFAM" id="SSF51206">
    <property type="entry name" value="cAMP-binding domain-like"/>
    <property type="match status" value="1"/>
</dbReference>
<dbReference type="CDD" id="cd00130">
    <property type="entry name" value="PAS"/>
    <property type="match status" value="1"/>
</dbReference>
<evidence type="ECO:0000256" key="14">
    <source>
        <dbReference type="SAM" id="MobiDB-lite"/>
    </source>
</evidence>
<feature type="compositionally biased region" description="Basic and acidic residues" evidence="14">
    <location>
        <begin position="258"/>
        <end position="270"/>
    </location>
</feature>
<feature type="region of interest" description="Disordered" evidence="14">
    <location>
        <begin position="244"/>
        <end position="290"/>
    </location>
</feature>
<feature type="region of interest" description="Disordered" evidence="14">
    <location>
        <begin position="167"/>
        <end position="214"/>
    </location>
</feature>
<evidence type="ECO:0000256" key="6">
    <source>
        <dbReference type="ARBA" id="ARBA00022826"/>
    </source>
</evidence>
<dbReference type="PRINTS" id="PR01463">
    <property type="entry name" value="EAGCHANLFMLY"/>
</dbReference>
<dbReference type="GO" id="GO:0008076">
    <property type="term" value="C:voltage-gated potassium channel complex"/>
    <property type="evidence" value="ECO:0007669"/>
    <property type="project" value="TreeGrafter"/>
</dbReference>
<keyword evidence="7" id="KW-0851">Voltage-gated channel</keyword>
<dbReference type="Gene3D" id="1.10.1200.260">
    <property type="match status" value="1"/>
</dbReference>
<keyword evidence="4" id="KW-0597">Phosphoprotein</keyword>
<dbReference type="PANTHER" id="PTHR10217:SF435">
    <property type="entry name" value="POTASSIUM VOLTAGE-GATED CHANNEL PROTEIN EAG"/>
    <property type="match status" value="1"/>
</dbReference>
<dbReference type="InterPro" id="IPR000700">
    <property type="entry name" value="PAS-assoc_C"/>
</dbReference>
<feature type="compositionally biased region" description="Low complexity" evidence="14">
    <location>
        <begin position="169"/>
        <end position="198"/>
    </location>
</feature>
<dbReference type="PRINTS" id="PR01464">
    <property type="entry name" value="EAGCHANNEL"/>
</dbReference>
<evidence type="ECO:0000256" key="7">
    <source>
        <dbReference type="ARBA" id="ARBA00022882"/>
    </source>
</evidence>
<name>A0A2S1WMB9_9ANNE</name>
<keyword evidence="10" id="KW-0406">Ion transport</keyword>
<feature type="transmembrane region" description="Helical" evidence="15">
    <location>
        <begin position="388"/>
        <end position="409"/>
    </location>
</feature>
<dbReference type="GO" id="GO:0005249">
    <property type="term" value="F:voltage-gated potassium channel activity"/>
    <property type="evidence" value="ECO:0007669"/>
    <property type="project" value="InterPro"/>
</dbReference>
<dbReference type="Gene3D" id="1.10.287.70">
    <property type="match status" value="1"/>
</dbReference>
<dbReference type="EMBL" id="MG973392">
    <property type="protein sequence ID" value="AWJ68245.1"/>
    <property type="molecule type" value="mRNA"/>
</dbReference>
<dbReference type="PROSITE" id="PS50042">
    <property type="entry name" value="CNMP_BINDING_3"/>
    <property type="match status" value="1"/>
</dbReference>
<feature type="compositionally biased region" description="Low complexity" evidence="14">
    <location>
        <begin position="205"/>
        <end position="214"/>
    </location>
</feature>
<evidence type="ECO:0000256" key="15">
    <source>
        <dbReference type="SAM" id="Phobius"/>
    </source>
</evidence>
<feature type="compositionally biased region" description="Basic and acidic residues" evidence="14">
    <location>
        <begin position="1125"/>
        <end position="1140"/>
    </location>
</feature>
<evidence type="ECO:0000256" key="11">
    <source>
        <dbReference type="ARBA" id="ARBA00023136"/>
    </source>
</evidence>
<keyword evidence="13" id="KW-0407">Ion channel</keyword>
<dbReference type="Gene3D" id="2.60.120.10">
    <property type="entry name" value="Jelly Rolls"/>
    <property type="match status" value="1"/>
</dbReference>
<keyword evidence="3" id="KW-0633">Potassium transport</keyword>
<evidence type="ECO:0000256" key="1">
    <source>
        <dbReference type="ARBA" id="ARBA00004141"/>
    </source>
</evidence>
<sequence>MPPRRCLVAPQNTFIENVARICDNQNANFFVANSRIVDHPIVFASEGFCSLTGFSRYELLQRPGSLSAMHGELTTQESKEKLARLLEGEAADVVEMLIYKKNAKPMWLSLKTSPIKNEKESVVLILVIVKDISLTKQPIEVDSGALGLGKFARFALSVTRNKVLSGAVTSTNNNTNNNSTNNNANNNNASNNDNNNSSLHRKNEQQQQLQQQNNSQQTNLVFIPGLVDSANKLLAQSQGMGIKQPPISTSLTISNQIGKDKNKDKNKDKTPPNSYHAPHSSAADPTVPWYKQEAPSTPPHIILHYSRFKTTWDWLVLFLTVYTCVLSPYTATFHNKSSKNMVLICLDTVVDVFYVVDLFLNFHVTFVGPAGEVVSDPRIIRRTYLRRWFVFDLFACLPYDVFGAFLSSANKVGLMSDLGLLRLLRITRVGRHVDSYIEYGASVLMLLIVMFVLIAHWFACIWYSIGVVEAKRGTSYGWLRRLAKELDVEYYLRNISSEDLSINDDENSVDNVDFSNLQQAWQGGPNEIMVYSTALYYTLSSMTSVGFGNVAAYTESEKIFTICMMIFGSLLYATIFGNVTTIFQQMYSSTGRYHEMLKNVKEFMELHDVPANLGERVLDYVVSTWSITKGIDAGKVLGYCPADMRADICVHLNRKVFYEQSAFRLASDSCLRALAIHFTLSHWAPGDMLFHQGESLESLCFIASGSLEVLQDDEIVAVLSTGDSLGDMFWKEETVGQCRANVRALTYCNLHIIKREPLLEVLKFYQSFANSFDRNLKLTYNLRKRLIFRKIADVIKERELAERTKDNPPMDLAMNHPVRKLISRFRKMSNMKINVPSNILEEGTKDGNTVLGGKVPSEDRRGSRDKPLLSSPMDFAPRNSSQSTIKSLWKLPPASGEQSVLGDNPYSPAPNSSDSRTKPSSSNQVQHINPMFRTAAESVKSGENEAEADAKNARHSSTLTSSSKISPGKKWGKLLGSSQDPSSDTEHSKALSALLKPASNNGDLALKNQSQTSASSLEEDFNKLSFYEMNCCLRNDMMTINNRMGGIDLRLTQILQMLRDTINSGRLPAYHGPATLPTGQFQTGTEKPAFVSSQSGDPTSIQASSSAITSETLRSSRPLTTSCSLREDQLPKGPSSDEQRGGIPAISSSTPLAISLSTTQTILPRQCRTISPQQSSFESTQDSARMLIPPEEAERSETTAYPINYLSKLKKRRESRASSDV</sequence>
<feature type="domain" description="Cyclic nucleotide-binding" evidence="16">
    <location>
        <begin position="662"/>
        <end position="762"/>
    </location>
</feature>
<feature type="transmembrane region" description="Helical" evidence="15">
    <location>
        <begin position="559"/>
        <end position="583"/>
    </location>
</feature>
<keyword evidence="11 15" id="KW-0472">Membrane</keyword>